<dbReference type="InterPro" id="IPR029787">
    <property type="entry name" value="Nucleotide_cyclase"/>
</dbReference>
<feature type="domain" description="OmpR/PhoB-type" evidence="5">
    <location>
        <begin position="1"/>
        <end position="91"/>
    </location>
</feature>
<dbReference type="InterPro" id="IPR001867">
    <property type="entry name" value="OmpR/PhoB-type_DNA-bd"/>
</dbReference>
<evidence type="ECO:0000259" key="4">
    <source>
        <dbReference type="PROSITE" id="PS50125"/>
    </source>
</evidence>
<evidence type="ECO:0000256" key="2">
    <source>
        <dbReference type="ARBA" id="ARBA00023125"/>
    </source>
</evidence>
<gene>
    <name evidence="6" type="ORF">HOP40_27150</name>
</gene>
<reference evidence="6 7" key="1">
    <citation type="submission" date="2020-05" db="EMBL/GenBank/DDBJ databases">
        <authorList>
            <person name="Mo P."/>
        </authorList>
    </citation>
    <scope>NUCLEOTIDE SEQUENCE [LARGE SCALE GENOMIC DNA]</scope>
    <source>
        <strain evidence="6 7">Gen01</strain>
    </source>
</reference>
<dbReference type="PRINTS" id="PR00364">
    <property type="entry name" value="DISEASERSIST"/>
</dbReference>
<dbReference type="Gene3D" id="3.30.70.1230">
    <property type="entry name" value="Nucleotide cyclase"/>
    <property type="match status" value="1"/>
</dbReference>
<dbReference type="PROSITE" id="PS50125">
    <property type="entry name" value="GUANYLATE_CYCLASE_2"/>
    <property type="match status" value="1"/>
</dbReference>
<evidence type="ECO:0000256" key="3">
    <source>
        <dbReference type="PROSITE-ProRule" id="PRU01091"/>
    </source>
</evidence>
<dbReference type="SMART" id="SM01043">
    <property type="entry name" value="BTAD"/>
    <property type="match status" value="1"/>
</dbReference>
<dbReference type="InterPro" id="IPR005158">
    <property type="entry name" value="BTAD"/>
</dbReference>
<dbReference type="GO" id="GO:0004016">
    <property type="term" value="F:adenylate cyclase activity"/>
    <property type="evidence" value="ECO:0007669"/>
    <property type="project" value="UniProtKB-ARBA"/>
</dbReference>
<evidence type="ECO:0000259" key="5">
    <source>
        <dbReference type="PROSITE" id="PS51755"/>
    </source>
</evidence>
<dbReference type="InterPro" id="IPR016032">
    <property type="entry name" value="Sig_transdc_resp-reg_C-effctor"/>
</dbReference>
<dbReference type="GO" id="GO:0009190">
    <property type="term" value="P:cyclic nucleotide biosynthetic process"/>
    <property type="evidence" value="ECO:0007669"/>
    <property type="project" value="InterPro"/>
</dbReference>
<evidence type="ECO:0000256" key="1">
    <source>
        <dbReference type="ARBA" id="ARBA00005820"/>
    </source>
</evidence>
<dbReference type="Pfam" id="PF00211">
    <property type="entry name" value="Guanylate_cyc"/>
    <property type="match status" value="1"/>
</dbReference>
<feature type="domain" description="Guanylate cyclase" evidence="4">
    <location>
        <begin position="251"/>
        <end position="363"/>
    </location>
</feature>
<dbReference type="InterPro" id="IPR058852">
    <property type="entry name" value="HTH_77"/>
</dbReference>
<dbReference type="PROSITE" id="PS51755">
    <property type="entry name" value="OMPR_PHOB"/>
    <property type="match status" value="1"/>
</dbReference>
<keyword evidence="2 3" id="KW-0238">DNA-binding</keyword>
<dbReference type="PANTHER" id="PTHR47691">
    <property type="entry name" value="REGULATOR-RELATED"/>
    <property type="match status" value="1"/>
</dbReference>
<dbReference type="GO" id="GO:0000160">
    <property type="term" value="P:phosphorelay signal transduction system"/>
    <property type="evidence" value="ECO:0007669"/>
    <property type="project" value="InterPro"/>
</dbReference>
<organism evidence="6 7">
    <name type="scientific">Pseudonocardia broussonetiae</name>
    <dbReference type="NCBI Taxonomy" id="2736640"/>
    <lineage>
        <taxon>Bacteria</taxon>
        <taxon>Bacillati</taxon>
        <taxon>Actinomycetota</taxon>
        <taxon>Actinomycetes</taxon>
        <taxon>Pseudonocardiales</taxon>
        <taxon>Pseudonocardiaceae</taxon>
        <taxon>Pseudonocardia</taxon>
    </lineage>
</organism>
<dbReference type="EMBL" id="CP053564">
    <property type="protein sequence ID" value="QJY50949.1"/>
    <property type="molecule type" value="Genomic_DNA"/>
</dbReference>
<protein>
    <submittedName>
        <fullName evidence="6">AfsR/SARP family transcriptional regulator</fullName>
    </submittedName>
</protein>
<dbReference type="Gene3D" id="1.25.40.10">
    <property type="entry name" value="Tetratricopeptide repeat domain"/>
    <property type="match status" value="1"/>
</dbReference>
<feature type="DNA-binding region" description="OmpR/PhoB-type" evidence="3">
    <location>
        <begin position="1"/>
        <end position="91"/>
    </location>
</feature>
<dbReference type="Pfam" id="PF03704">
    <property type="entry name" value="BTAD"/>
    <property type="match status" value="1"/>
</dbReference>
<dbReference type="Pfam" id="PF00486">
    <property type="entry name" value="Trans_reg_C"/>
    <property type="match status" value="1"/>
</dbReference>
<proteinExistence type="inferred from homology"/>
<evidence type="ECO:0000313" key="7">
    <source>
        <dbReference type="Proteomes" id="UP000505377"/>
    </source>
</evidence>
<dbReference type="AlphaFoldDB" id="A0A6M6JWM8"/>
<dbReference type="SMART" id="SM00862">
    <property type="entry name" value="Trans_reg_C"/>
    <property type="match status" value="1"/>
</dbReference>
<dbReference type="SUPFAM" id="SSF46894">
    <property type="entry name" value="C-terminal effector domain of the bipartite response regulators"/>
    <property type="match status" value="1"/>
</dbReference>
<dbReference type="KEGG" id="pbro:HOP40_27150"/>
<dbReference type="InterPro" id="IPR036388">
    <property type="entry name" value="WH-like_DNA-bd_sf"/>
</dbReference>
<dbReference type="InterPro" id="IPR011990">
    <property type="entry name" value="TPR-like_helical_dom_sf"/>
</dbReference>
<comment type="similarity">
    <text evidence="1">Belongs to the AfsR/DnrI/RedD regulatory family.</text>
</comment>
<dbReference type="PANTHER" id="PTHR47691:SF3">
    <property type="entry name" value="HTH-TYPE TRANSCRIPTIONAL REGULATOR RV0890C-RELATED"/>
    <property type="match status" value="1"/>
</dbReference>
<dbReference type="Proteomes" id="UP000505377">
    <property type="component" value="Chromosome"/>
</dbReference>
<dbReference type="SUPFAM" id="SSF55073">
    <property type="entry name" value="Nucleotide cyclase"/>
    <property type="match status" value="1"/>
</dbReference>
<dbReference type="SUPFAM" id="SSF52540">
    <property type="entry name" value="P-loop containing nucleoside triphosphate hydrolases"/>
    <property type="match status" value="1"/>
</dbReference>
<dbReference type="GO" id="GO:0043531">
    <property type="term" value="F:ADP binding"/>
    <property type="evidence" value="ECO:0007669"/>
    <property type="project" value="InterPro"/>
</dbReference>
<dbReference type="CDD" id="cd15831">
    <property type="entry name" value="BTAD"/>
    <property type="match status" value="1"/>
</dbReference>
<dbReference type="Gene3D" id="1.10.10.10">
    <property type="entry name" value="Winged helix-like DNA-binding domain superfamily/Winged helix DNA-binding domain"/>
    <property type="match status" value="1"/>
</dbReference>
<dbReference type="GO" id="GO:0006355">
    <property type="term" value="P:regulation of DNA-templated transcription"/>
    <property type="evidence" value="ECO:0007669"/>
    <property type="project" value="InterPro"/>
</dbReference>
<name>A0A6M6JWM8_9PSEU</name>
<dbReference type="InterPro" id="IPR001054">
    <property type="entry name" value="A/G_cyclase"/>
</dbReference>
<keyword evidence="7" id="KW-1185">Reference proteome</keyword>
<dbReference type="SUPFAM" id="SSF48452">
    <property type="entry name" value="TPR-like"/>
    <property type="match status" value="1"/>
</dbReference>
<dbReference type="GO" id="GO:0003677">
    <property type="term" value="F:DNA binding"/>
    <property type="evidence" value="ECO:0007669"/>
    <property type="project" value="UniProtKB-UniRule"/>
</dbReference>
<dbReference type="InterPro" id="IPR027417">
    <property type="entry name" value="P-loop_NTPase"/>
</dbReference>
<dbReference type="Pfam" id="PF25872">
    <property type="entry name" value="HTH_77"/>
    <property type="match status" value="1"/>
</dbReference>
<evidence type="ECO:0000313" key="6">
    <source>
        <dbReference type="EMBL" id="QJY50949.1"/>
    </source>
</evidence>
<accession>A0A6M6JWM8</accession>
<dbReference type="SMART" id="SM00044">
    <property type="entry name" value="CYCc"/>
    <property type="match status" value="1"/>
</dbReference>
<dbReference type="Gene3D" id="3.40.50.300">
    <property type="entry name" value="P-loop containing nucleotide triphosphate hydrolases"/>
    <property type="match status" value="1"/>
</dbReference>
<sequence length="1121" mass="119745">MVRISLLGGVSAATDGGEPVDVGPAKCRTVLAALALSAGSAVAVSRLVELVWGEDPPRTAEKTLQSYVVRLRKGLGAGSIVRTGAAYRLAVAPDAVDVARFQRHLDAGDVVSALAQWTGSPLAGLGEHGLAPVVDGLVERWLGAVELDLARHVEADAPAAVGPLTELTANHPFREGLWCLLMTALYRAGRQADALAAFRRARRHLVEQLGVEPGPRLRDLESLILGHDEQLGHDGQLGGAAPWGRPTGTVTFGFCEIPDSSGLWARHRKKMAVAIARLDELVRAAVARHRGHLFASGGESFEAAFHRADDAAAWAVELQLAVSGEPWPGGVEVALRIGLHTGETDERATGYFGPAVIAAARIAGAGHGGQTLVSGVTSALLDRDDLPELGTYRLGGDRAGLRLFQLGDGEHPPPRIEGGLRGNLPWRSGRLIGRDDDLDAVADALAQSPVVTLVGPGGIGKTSLAVAAALGVDPRSAVWLVELARITSSSDVSRAVADALEITETTGHTVSRSITAALRARPALIVLDNCEHVIDGAAAFAQAVAATCPGTRILATSREALGVADERLVVVASLDPAGPGAELFAERARAVSATFDRHASRAHIEEICRRVDGIPLAIELAAARITTLTPADLVDRLDHPLRLLTGGRRTGAERHRTLRATIRWSYDLLTHRQQALLAQLSIFTAAFDLGAARTVATDDDGSAGHDIDDLLGDLVERSMLTVESGPFGRRFRLLETMREYAGERLAEDGEVETIARRHATWCRTQVTCIHHLLVGPAEVDGVARLAELWPNLRAGFDWACATGDRELAEALVRPIAGEVNLRRQTEVSDWAERILGLTPSADQQQIVFWLAVAARRNLQIGDRYGFERLVRRHGEPDHALIRYLRAQLDDDGEALTGCCAEAVAWLRCSGDDYTAALTELGGASGLLSTGRFAEHDAVVSELADRYRVDGPPTLLYVALTLLGYSAFFQGEPERAHRLFDESADIDVPDRTISVNAPIDARSAFRRGDRPQAFRILRSHVDELLRTGNTDIAGNAAVEFITMMASLDRLNDAARVLEYLRTAGDFGALAARTLLAEAAGKIAVADDPAAGPVPQPGNQLDARHTLEHMRDVLDKLSAAPYA</sequence>